<keyword evidence="5" id="KW-0408">Iron</keyword>
<dbReference type="Pfam" id="PF01077">
    <property type="entry name" value="NIR_SIR"/>
    <property type="match status" value="1"/>
</dbReference>
<dbReference type="Gene3D" id="3.30.413.10">
    <property type="entry name" value="Sulfite Reductase Hemoprotein, domain 1"/>
    <property type="match status" value="2"/>
</dbReference>
<proteinExistence type="predicted"/>
<evidence type="ECO:0000256" key="2">
    <source>
        <dbReference type="ARBA" id="ARBA00022617"/>
    </source>
</evidence>
<dbReference type="InterPro" id="IPR045854">
    <property type="entry name" value="NO2/SO3_Rdtase_4Fe4S_sf"/>
</dbReference>
<feature type="domain" description="Nitrite/Sulfite reductase ferredoxin-like" evidence="8">
    <location>
        <begin position="259"/>
        <end position="325"/>
    </location>
</feature>
<comment type="caution">
    <text evidence="9">The sequence shown here is derived from an EMBL/GenBank/DDBJ whole genome shotgun (WGS) entry which is preliminary data.</text>
</comment>
<dbReference type="SUPFAM" id="SSF56014">
    <property type="entry name" value="Nitrite and sulphite reductase 4Fe-4S domain-like"/>
    <property type="match status" value="2"/>
</dbReference>
<dbReference type="GO" id="GO:0051539">
    <property type="term" value="F:4 iron, 4 sulfur cluster binding"/>
    <property type="evidence" value="ECO:0007669"/>
    <property type="project" value="UniProtKB-KW"/>
</dbReference>
<keyword evidence="6" id="KW-0411">Iron-sulfur</keyword>
<keyword evidence="1" id="KW-0004">4Fe-4S</keyword>
<evidence type="ECO:0000313" key="10">
    <source>
        <dbReference type="Proteomes" id="UP000219522"/>
    </source>
</evidence>
<feature type="domain" description="Nitrite/sulphite reductase 4Fe-4S" evidence="7">
    <location>
        <begin position="114"/>
        <end position="234"/>
    </location>
</feature>
<dbReference type="Pfam" id="PF03460">
    <property type="entry name" value="NIR_SIR_ferr"/>
    <property type="match status" value="2"/>
</dbReference>
<dbReference type="InterPro" id="IPR006067">
    <property type="entry name" value="NO2/SO3_Rdtase_4Fe4S_dom"/>
</dbReference>
<dbReference type="InterPro" id="IPR005117">
    <property type="entry name" value="NiRdtase/SiRdtase_haem-b_fer"/>
</dbReference>
<dbReference type="AlphaFoldDB" id="A0A7Z7N255"/>
<keyword evidence="10" id="KW-1185">Reference proteome</keyword>
<keyword evidence="2" id="KW-0349">Heme</keyword>
<evidence type="ECO:0000259" key="8">
    <source>
        <dbReference type="Pfam" id="PF03460"/>
    </source>
</evidence>
<dbReference type="EMBL" id="OCSU01000001">
    <property type="protein sequence ID" value="SOE59800.1"/>
    <property type="molecule type" value="Genomic_DNA"/>
</dbReference>
<dbReference type="PANTHER" id="PTHR32439">
    <property type="entry name" value="FERREDOXIN--NITRITE REDUCTASE, CHLOROPLASTIC"/>
    <property type="match status" value="1"/>
</dbReference>
<name>A0A7Z7N255_9BURK</name>
<dbReference type="InterPro" id="IPR012798">
    <property type="entry name" value="Cbl_synth_CobG-like"/>
</dbReference>
<dbReference type="SUPFAM" id="SSF55124">
    <property type="entry name" value="Nitrite/Sulfite reductase N-terminal domain-like"/>
    <property type="match status" value="2"/>
</dbReference>
<evidence type="ECO:0000313" key="9">
    <source>
        <dbReference type="EMBL" id="SOE59800.1"/>
    </source>
</evidence>
<protein>
    <submittedName>
        <fullName evidence="9">Precorrin-3B synthase</fullName>
    </submittedName>
</protein>
<evidence type="ECO:0000256" key="3">
    <source>
        <dbReference type="ARBA" id="ARBA00022723"/>
    </source>
</evidence>
<evidence type="ECO:0000256" key="4">
    <source>
        <dbReference type="ARBA" id="ARBA00023002"/>
    </source>
</evidence>
<keyword evidence="3" id="KW-0479">Metal-binding</keyword>
<evidence type="ECO:0000259" key="7">
    <source>
        <dbReference type="Pfam" id="PF01077"/>
    </source>
</evidence>
<sequence length="436" mass="45560">MSTHSHAPHAPPAPRVSACPGLARIVPARDGGLCRIRLMGGELSSAAAHAIAHAAAHYGSGVIEATNRANLQLRGIRDDAHEALVALLLDAGLGPATPGADDIRNLLLSPVAYDGTRSLAARIVAEMQRDVRLHALSPKFALLLDGGEHLAMLDHPHDIWLAALDGGARFAFGLAGCPPIAPDDAPAIGSVERSQAVPLVLALLQAFLDLAAPEDARMRDLLDAVPVERVLASLDVPFIRDAQAWRRTPADPALRLGAHAQAENSLLHVGAQPPLGRLSVSSLHALAELAVTQGSSVLRMTPWQSVLLPDVEAAHAQFVLDTMHALGFATDPDQPLARVIACAGSPGCARSPADTKADALRLAERLPSNAGEVHLSGCARSCAAARPIATTLVAVAPGRYDLFQQAAQPDTESRCIARNITIEEAAAWLARSTADA</sequence>
<gene>
    <name evidence="9" type="ORF">SAMN05446927_1826</name>
</gene>
<accession>A0A7Z7N255</accession>
<dbReference type="PANTHER" id="PTHR32439:SF9">
    <property type="entry name" value="BLR3264 PROTEIN"/>
    <property type="match status" value="1"/>
</dbReference>
<evidence type="ECO:0000256" key="5">
    <source>
        <dbReference type="ARBA" id="ARBA00023004"/>
    </source>
</evidence>
<dbReference type="InterPro" id="IPR051329">
    <property type="entry name" value="NIR_SIR_4Fe-4S"/>
</dbReference>
<dbReference type="GO" id="GO:0046872">
    <property type="term" value="F:metal ion binding"/>
    <property type="evidence" value="ECO:0007669"/>
    <property type="project" value="UniProtKB-KW"/>
</dbReference>
<keyword evidence="4" id="KW-0560">Oxidoreductase</keyword>
<feature type="domain" description="Nitrite/Sulfite reductase ferredoxin-like" evidence="8">
    <location>
        <begin position="29"/>
        <end position="89"/>
    </location>
</feature>
<reference evidence="9 10" key="1">
    <citation type="submission" date="2017-09" db="EMBL/GenBank/DDBJ databases">
        <authorList>
            <person name="Varghese N."/>
            <person name="Submissions S."/>
        </authorList>
    </citation>
    <scope>NUCLEOTIDE SEQUENCE [LARGE SCALE GENOMIC DNA]</scope>
    <source>
        <strain evidence="9 10">OK806</strain>
    </source>
</reference>
<evidence type="ECO:0000256" key="1">
    <source>
        <dbReference type="ARBA" id="ARBA00022485"/>
    </source>
</evidence>
<dbReference type="GO" id="GO:0020037">
    <property type="term" value="F:heme binding"/>
    <property type="evidence" value="ECO:0007669"/>
    <property type="project" value="InterPro"/>
</dbReference>
<dbReference type="GO" id="GO:0016491">
    <property type="term" value="F:oxidoreductase activity"/>
    <property type="evidence" value="ECO:0007669"/>
    <property type="project" value="UniProtKB-KW"/>
</dbReference>
<organism evidence="9 10">
    <name type="scientific">Caballeronia arationis</name>
    <dbReference type="NCBI Taxonomy" id="1777142"/>
    <lineage>
        <taxon>Bacteria</taxon>
        <taxon>Pseudomonadati</taxon>
        <taxon>Pseudomonadota</taxon>
        <taxon>Betaproteobacteria</taxon>
        <taxon>Burkholderiales</taxon>
        <taxon>Burkholderiaceae</taxon>
        <taxon>Caballeronia</taxon>
    </lineage>
</organism>
<dbReference type="Gene3D" id="3.90.480.10">
    <property type="entry name" value="Sulfite Reductase Hemoprotein,Domain 2"/>
    <property type="match status" value="1"/>
</dbReference>
<dbReference type="Proteomes" id="UP000219522">
    <property type="component" value="Unassembled WGS sequence"/>
</dbReference>
<dbReference type="OrthoDB" id="7459360at2"/>
<dbReference type="InterPro" id="IPR036136">
    <property type="entry name" value="Nit/Sulf_reduc_fer-like_dom_sf"/>
</dbReference>
<dbReference type="NCBIfam" id="TIGR02435">
    <property type="entry name" value="CobG"/>
    <property type="match status" value="1"/>
</dbReference>
<evidence type="ECO:0000256" key="6">
    <source>
        <dbReference type="ARBA" id="ARBA00023014"/>
    </source>
</evidence>